<dbReference type="PANTHER" id="PTHR43880">
    <property type="entry name" value="ALCOHOL DEHYDROGENASE"/>
    <property type="match status" value="1"/>
</dbReference>
<keyword evidence="4" id="KW-0560">Oxidoreductase</keyword>
<dbReference type="InterPro" id="IPR002328">
    <property type="entry name" value="ADH_Zn_CS"/>
</dbReference>
<gene>
    <name evidence="10" type="ORF">FG87_15045</name>
</gene>
<dbReference type="Proteomes" id="UP000031364">
    <property type="component" value="Unassembled WGS sequence"/>
</dbReference>
<dbReference type="Pfam" id="PF00107">
    <property type="entry name" value="ADH_zinc_N"/>
    <property type="match status" value="1"/>
</dbReference>
<evidence type="ECO:0000256" key="3">
    <source>
        <dbReference type="ARBA" id="ARBA00022833"/>
    </source>
</evidence>
<dbReference type="InterPro" id="IPR036291">
    <property type="entry name" value="NAD(P)-bd_dom_sf"/>
</dbReference>
<evidence type="ECO:0000256" key="7">
    <source>
        <dbReference type="PROSITE-ProRule" id="PRU00433"/>
    </source>
</evidence>
<dbReference type="InterPro" id="IPR017816">
    <property type="entry name" value="MycoS_dep_FDH"/>
</dbReference>
<dbReference type="InterPro" id="IPR013154">
    <property type="entry name" value="ADH-like_N"/>
</dbReference>
<dbReference type="InterPro" id="IPR009056">
    <property type="entry name" value="Cyt_c-like_dom"/>
</dbReference>
<dbReference type="PANTHER" id="PTHR43880:SF12">
    <property type="entry name" value="ALCOHOL DEHYDROGENASE CLASS-3"/>
    <property type="match status" value="1"/>
</dbReference>
<evidence type="ECO:0000256" key="2">
    <source>
        <dbReference type="ARBA" id="ARBA00022723"/>
    </source>
</evidence>
<evidence type="ECO:0000313" key="11">
    <source>
        <dbReference type="Proteomes" id="UP000031364"/>
    </source>
</evidence>
<dbReference type="InterPro" id="IPR011032">
    <property type="entry name" value="GroES-like_sf"/>
</dbReference>
<comment type="caution">
    <text evidence="10">The sequence shown here is derived from an EMBL/GenBank/DDBJ whole genome shotgun (WGS) entry which is preliminary data.</text>
</comment>
<dbReference type="InterPro" id="IPR013149">
    <property type="entry name" value="ADH-like_C"/>
</dbReference>
<protein>
    <submittedName>
        <fullName evidence="10">Alcohol dehydrogenase</fullName>
    </submittedName>
</protein>
<dbReference type="NCBIfam" id="TIGR03451">
    <property type="entry name" value="mycoS_dep_FDH"/>
    <property type="match status" value="1"/>
</dbReference>
<evidence type="ECO:0000256" key="8">
    <source>
        <dbReference type="RuleBase" id="RU361277"/>
    </source>
</evidence>
<proteinExistence type="inferred from homology"/>
<sequence>MVQTVLGVVARSVGAAVVVAEIVIPDPGPGEAVVRIQACGVCHTDANYRDGSGGGDFPMLLGHEASGTVEAVGAGVTEIGPGDFVILNWRAVCGACRACRRGKSWNCAAPLTAGQRPTLADGTALTPVLGLGALAEKTLVHARQCTKVDPDVVPAAAALIGCGIATGVGAALWTGAVDRGDTVAVIGCAGIGSAAVTGARIAGAEQIIAVDTDRRRLGWARQFGATHLVDARTTEPVARIRELTGGHGADVVIDAIGRLDTWKQAFYSRDTAGTVVLLGVPTPDIVLDIPLLDLRVGGGALKSAWYGNCLPSRDFPFLIGLYRQGCLDLDAFVTETIPLDQVEDAFRKLRNEEVLRSVVVL</sequence>
<dbReference type="PROSITE" id="PS00059">
    <property type="entry name" value="ADH_ZINC"/>
    <property type="match status" value="1"/>
</dbReference>
<dbReference type="SUPFAM" id="SSF51735">
    <property type="entry name" value="NAD(P)-binding Rossmann-fold domains"/>
    <property type="match status" value="1"/>
</dbReference>
<evidence type="ECO:0000256" key="5">
    <source>
        <dbReference type="ARBA" id="ARBA00023004"/>
    </source>
</evidence>
<evidence type="ECO:0000256" key="6">
    <source>
        <dbReference type="ARBA" id="ARBA00023027"/>
    </source>
</evidence>
<dbReference type="CDD" id="cd08279">
    <property type="entry name" value="Zn_ADH_class_III"/>
    <property type="match status" value="1"/>
</dbReference>
<evidence type="ECO:0000313" key="10">
    <source>
        <dbReference type="EMBL" id="KIA64272.1"/>
    </source>
</evidence>
<dbReference type="RefSeq" id="WP_043670238.1">
    <property type="nucleotide sequence ID" value="NZ_BDCI01000017.1"/>
</dbReference>
<feature type="domain" description="Cytochrome c" evidence="9">
    <location>
        <begin position="25"/>
        <end position="139"/>
    </location>
</feature>
<dbReference type="PROSITE" id="PS51007">
    <property type="entry name" value="CYTC"/>
    <property type="match status" value="1"/>
</dbReference>
<keyword evidence="2 7" id="KW-0479">Metal-binding</keyword>
<organism evidence="10 11">
    <name type="scientific">Nocardia vulneris</name>
    <dbReference type="NCBI Taxonomy" id="1141657"/>
    <lineage>
        <taxon>Bacteria</taxon>
        <taxon>Bacillati</taxon>
        <taxon>Actinomycetota</taxon>
        <taxon>Actinomycetes</taxon>
        <taxon>Mycobacteriales</taxon>
        <taxon>Nocardiaceae</taxon>
        <taxon>Nocardia</taxon>
    </lineage>
</organism>
<evidence type="ECO:0000259" key="9">
    <source>
        <dbReference type="PROSITE" id="PS51007"/>
    </source>
</evidence>
<keyword evidence="7" id="KW-0349">Heme</keyword>
<evidence type="ECO:0000256" key="1">
    <source>
        <dbReference type="ARBA" id="ARBA00008072"/>
    </source>
</evidence>
<keyword evidence="5 7" id="KW-0408">Iron</keyword>
<keyword evidence="6" id="KW-0520">NAD</keyword>
<dbReference type="SUPFAM" id="SSF50129">
    <property type="entry name" value="GroES-like"/>
    <property type="match status" value="2"/>
</dbReference>
<dbReference type="Pfam" id="PF08240">
    <property type="entry name" value="ADH_N"/>
    <property type="match status" value="1"/>
</dbReference>
<dbReference type="Gene3D" id="3.40.50.720">
    <property type="entry name" value="NAD(P)-binding Rossmann-like Domain"/>
    <property type="match status" value="1"/>
</dbReference>
<accession>A0ABR4ZFX5</accession>
<dbReference type="SMART" id="SM00829">
    <property type="entry name" value="PKS_ER"/>
    <property type="match status" value="1"/>
</dbReference>
<name>A0ABR4ZFX5_9NOCA</name>
<reference evidence="10 11" key="1">
    <citation type="journal article" date="2014" name="Int. J. Syst. Evol. Microbiol.">
        <title>Nocardia vulneris sp. nov., isolated from wounds of human patients in North America.</title>
        <authorList>
            <person name="Lasker B.A."/>
            <person name="Bell M."/>
            <person name="Klenk H.P."/>
            <person name="Sproer C."/>
            <person name="Schumann C."/>
            <person name="Schumann P."/>
            <person name="Brown J.M."/>
        </authorList>
    </citation>
    <scope>NUCLEOTIDE SEQUENCE [LARGE SCALE GENOMIC DNA]</scope>
    <source>
        <strain evidence="10 11">W9851</strain>
    </source>
</reference>
<dbReference type="EMBL" id="JNFP01000015">
    <property type="protein sequence ID" value="KIA64272.1"/>
    <property type="molecule type" value="Genomic_DNA"/>
</dbReference>
<evidence type="ECO:0000256" key="4">
    <source>
        <dbReference type="ARBA" id="ARBA00023002"/>
    </source>
</evidence>
<keyword evidence="11" id="KW-1185">Reference proteome</keyword>
<dbReference type="Gene3D" id="3.90.180.10">
    <property type="entry name" value="Medium-chain alcohol dehydrogenases, catalytic domain"/>
    <property type="match status" value="1"/>
</dbReference>
<keyword evidence="3 8" id="KW-0862">Zinc</keyword>
<comment type="cofactor">
    <cofactor evidence="8">
        <name>Zn(2+)</name>
        <dbReference type="ChEBI" id="CHEBI:29105"/>
    </cofactor>
</comment>
<dbReference type="InterPro" id="IPR020843">
    <property type="entry name" value="ER"/>
</dbReference>
<comment type="similarity">
    <text evidence="1 8">Belongs to the zinc-containing alcohol dehydrogenase family.</text>
</comment>